<sequence>MADDAQSHRESPARPQPPEAMPPSGSSGSQGALGHGRRTLAIVACVTALAGPCLGVWAFSAGAASVNRQTSAQQPQAASSSSSGTVSDGADAGGGAVTSVDGLASGGRGYWQLEVNDRPAAASTPVAAGDRVECDFEDFN</sequence>
<name>A0AAV5B2D7_9ACTN</name>
<accession>A0AAV5B2D7</accession>
<proteinExistence type="predicted"/>
<comment type="caution">
    <text evidence="3">The sequence shown here is derived from an EMBL/GenBank/DDBJ whole genome shotgun (WGS) entry which is preliminary data.</text>
</comment>
<keyword evidence="4" id="KW-1185">Reference proteome</keyword>
<organism evidence="3 4">
    <name type="scientific">Granulimonas faecalis</name>
    <dbReference type="NCBI Taxonomy" id="2894155"/>
    <lineage>
        <taxon>Bacteria</taxon>
        <taxon>Bacillati</taxon>
        <taxon>Actinomycetota</taxon>
        <taxon>Coriobacteriia</taxon>
        <taxon>Coriobacteriales</taxon>
        <taxon>Kribbibacteriaceae</taxon>
        <taxon>Granulimonas</taxon>
    </lineage>
</organism>
<evidence type="ECO:0008006" key="5">
    <source>
        <dbReference type="Google" id="ProtNLM"/>
    </source>
</evidence>
<gene>
    <name evidence="3" type="ORF">ATOP_06690</name>
</gene>
<evidence type="ECO:0000256" key="1">
    <source>
        <dbReference type="SAM" id="MobiDB-lite"/>
    </source>
</evidence>
<feature type="region of interest" description="Disordered" evidence="1">
    <location>
        <begin position="65"/>
        <end position="101"/>
    </location>
</feature>
<dbReference type="AlphaFoldDB" id="A0AAV5B2D7"/>
<feature type="region of interest" description="Disordered" evidence="1">
    <location>
        <begin position="1"/>
        <end position="33"/>
    </location>
</feature>
<evidence type="ECO:0000313" key="4">
    <source>
        <dbReference type="Proteomes" id="UP001055025"/>
    </source>
</evidence>
<keyword evidence="2" id="KW-0812">Transmembrane</keyword>
<protein>
    <recommendedName>
        <fullName evidence="5">DUF4430 domain-containing protein</fullName>
    </recommendedName>
</protein>
<reference evidence="3" key="1">
    <citation type="journal article" date="2022" name="Int. J. Syst. Evol. Microbiol.">
        <title>Granulimonas faecalis gen. nov., sp. nov., and Leptogranulimonas caecicola gen. nov., sp. nov., novel lactate-producing Atopobiaceae bacteria isolated from mouse intestines, and an emended description of the family Atopobiaceae.</title>
        <authorList>
            <person name="Morinaga K."/>
            <person name="Kusada H."/>
            <person name="Sakamoto S."/>
            <person name="Murakami T."/>
            <person name="Toyoda A."/>
            <person name="Mori H."/>
            <person name="Meng X.Y."/>
            <person name="Takashino M."/>
            <person name="Murotomi K."/>
            <person name="Tamaki H."/>
        </authorList>
    </citation>
    <scope>NUCLEOTIDE SEQUENCE</scope>
    <source>
        <strain evidence="3">OPF53</strain>
    </source>
</reference>
<keyword evidence="2" id="KW-0472">Membrane</keyword>
<evidence type="ECO:0000313" key="3">
    <source>
        <dbReference type="EMBL" id="GJM55014.1"/>
    </source>
</evidence>
<feature type="compositionally biased region" description="Low complexity" evidence="1">
    <location>
        <begin position="70"/>
        <end position="90"/>
    </location>
</feature>
<feature type="compositionally biased region" description="Basic and acidic residues" evidence="1">
    <location>
        <begin position="1"/>
        <end position="12"/>
    </location>
</feature>
<dbReference type="EMBL" id="BQKC01000001">
    <property type="protein sequence ID" value="GJM55014.1"/>
    <property type="molecule type" value="Genomic_DNA"/>
</dbReference>
<feature type="transmembrane region" description="Helical" evidence="2">
    <location>
        <begin position="39"/>
        <end position="59"/>
    </location>
</feature>
<dbReference type="RefSeq" id="WP_265590660.1">
    <property type="nucleotide sequence ID" value="NZ_BQKC01000001.1"/>
</dbReference>
<evidence type="ECO:0000256" key="2">
    <source>
        <dbReference type="SAM" id="Phobius"/>
    </source>
</evidence>
<dbReference type="Proteomes" id="UP001055025">
    <property type="component" value="Unassembled WGS sequence"/>
</dbReference>
<keyword evidence="2" id="KW-1133">Transmembrane helix</keyword>